<dbReference type="GO" id="GO:1901888">
    <property type="term" value="P:regulation of cell junction assembly"/>
    <property type="evidence" value="ECO:0007669"/>
    <property type="project" value="TreeGrafter"/>
</dbReference>
<evidence type="ECO:0000313" key="38">
    <source>
        <dbReference type="RefSeq" id="XP_026079630.1"/>
    </source>
</evidence>
<dbReference type="Gene3D" id="2.30.29.30">
    <property type="entry name" value="Pleckstrin-homology domain (PH domain)/Phosphotyrosine-binding domain (PTB)"/>
    <property type="match status" value="1"/>
</dbReference>
<evidence type="ECO:0000256" key="27">
    <source>
        <dbReference type="PIRSR" id="PIRSR037568-2"/>
    </source>
</evidence>
<dbReference type="CDD" id="cd01242">
    <property type="entry name" value="PH_ROCK"/>
    <property type="match status" value="1"/>
</dbReference>
<dbReference type="InterPro" id="IPR000719">
    <property type="entry name" value="Prot_kinase_dom"/>
</dbReference>
<dbReference type="InterPro" id="IPR000961">
    <property type="entry name" value="AGC-kinase_C"/>
</dbReference>
<dbReference type="GO" id="GO:0031032">
    <property type="term" value="P:actomyosin structure organization"/>
    <property type="evidence" value="ECO:0007669"/>
    <property type="project" value="TreeGrafter"/>
</dbReference>
<dbReference type="InterPro" id="IPR008271">
    <property type="entry name" value="Ser/Thr_kinase_AS"/>
</dbReference>
<keyword evidence="16 25" id="KW-0067">ATP-binding</keyword>
<organism evidence="37 38">
    <name type="scientific">Carassius auratus</name>
    <name type="common">Goldfish</name>
    <dbReference type="NCBI Taxonomy" id="7957"/>
    <lineage>
        <taxon>Eukaryota</taxon>
        <taxon>Metazoa</taxon>
        <taxon>Chordata</taxon>
        <taxon>Craniata</taxon>
        <taxon>Vertebrata</taxon>
        <taxon>Euteleostomi</taxon>
        <taxon>Actinopterygii</taxon>
        <taxon>Neopterygii</taxon>
        <taxon>Teleostei</taxon>
        <taxon>Ostariophysi</taxon>
        <taxon>Cypriniformes</taxon>
        <taxon>Cyprinidae</taxon>
        <taxon>Cyprininae</taxon>
        <taxon>Carassius</taxon>
    </lineage>
</organism>
<evidence type="ECO:0000256" key="11">
    <source>
        <dbReference type="ARBA" id="ARBA00022723"/>
    </source>
</evidence>
<evidence type="ECO:0000259" key="32">
    <source>
        <dbReference type="PROSITE" id="PS50003"/>
    </source>
</evidence>
<feature type="coiled-coil region" evidence="30">
    <location>
        <begin position="618"/>
        <end position="1000"/>
    </location>
</feature>
<evidence type="ECO:0000313" key="37">
    <source>
        <dbReference type="Proteomes" id="UP000515129"/>
    </source>
</evidence>
<dbReference type="PANTHER" id="PTHR22988">
    <property type="entry name" value="MYOTONIC DYSTROPHY S/T KINASE-RELATED"/>
    <property type="match status" value="1"/>
</dbReference>
<dbReference type="Pfam" id="PF08912">
    <property type="entry name" value="Rho_Binding"/>
    <property type="match status" value="1"/>
</dbReference>
<evidence type="ECO:0000256" key="8">
    <source>
        <dbReference type="ARBA" id="ARBA00022527"/>
    </source>
</evidence>
<evidence type="ECO:0000256" key="5">
    <source>
        <dbReference type="ARBA" id="ARBA00009903"/>
    </source>
</evidence>
<evidence type="ECO:0000256" key="13">
    <source>
        <dbReference type="ARBA" id="ARBA00022771"/>
    </source>
</evidence>
<dbReference type="PROSITE" id="PS00107">
    <property type="entry name" value="PROTEIN_KINASE_ATP"/>
    <property type="match status" value="1"/>
</dbReference>
<feature type="domain" description="Phorbol-ester/DAG-type" evidence="34">
    <location>
        <begin position="1240"/>
        <end position="1295"/>
    </location>
</feature>
<keyword evidence="18 28" id="KW-0175">Coiled coil</keyword>
<dbReference type="Proteomes" id="UP000515129">
    <property type="component" value="Chromosome 38"/>
</dbReference>
<evidence type="ECO:0000256" key="15">
    <source>
        <dbReference type="ARBA" id="ARBA00022833"/>
    </source>
</evidence>
<feature type="binding site" evidence="27 29">
    <location>
        <position position="99"/>
    </location>
    <ligand>
        <name>ATP</name>
        <dbReference type="ChEBI" id="CHEBI:30616"/>
    </ligand>
</feature>
<comment type="activity regulation">
    <text evidence="25">Activated by RHOA binding. Inhibited by Y-27632.</text>
</comment>
<evidence type="ECO:0000256" key="19">
    <source>
        <dbReference type="ARBA" id="ARBA00023108"/>
    </source>
</evidence>
<keyword evidence="6" id="KW-1003">Cell membrane</keyword>
<comment type="catalytic activity">
    <reaction evidence="23 25">
        <text>L-threonyl-[protein] + ATP = O-phospho-L-threonyl-[protein] + ADP + H(+)</text>
        <dbReference type="Rhea" id="RHEA:46608"/>
        <dbReference type="Rhea" id="RHEA-COMP:11060"/>
        <dbReference type="Rhea" id="RHEA-COMP:11605"/>
        <dbReference type="ChEBI" id="CHEBI:15378"/>
        <dbReference type="ChEBI" id="CHEBI:30013"/>
        <dbReference type="ChEBI" id="CHEBI:30616"/>
        <dbReference type="ChEBI" id="CHEBI:61977"/>
        <dbReference type="ChEBI" id="CHEBI:456216"/>
        <dbReference type="EC" id="2.7.11.1"/>
    </reaction>
</comment>
<feature type="region of interest" description="Disordered" evidence="31">
    <location>
        <begin position="1329"/>
        <end position="1389"/>
    </location>
</feature>
<feature type="domain" description="PH" evidence="32">
    <location>
        <begin position="1131"/>
        <end position="1329"/>
    </location>
</feature>
<evidence type="ECO:0000256" key="9">
    <source>
        <dbReference type="ARBA" id="ARBA00022553"/>
    </source>
</evidence>
<dbReference type="Pfam" id="PF00069">
    <property type="entry name" value="Pkinase"/>
    <property type="match status" value="1"/>
</dbReference>
<keyword evidence="7" id="KW-0963">Cytoplasm</keyword>
<evidence type="ECO:0000256" key="25">
    <source>
        <dbReference type="PIRNR" id="PIRNR037568"/>
    </source>
</evidence>
<evidence type="ECO:0000256" key="7">
    <source>
        <dbReference type="ARBA" id="ARBA00022490"/>
    </source>
</evidence>
<dbReference type="InterPro" id="IPR015008">
    <property type="entry name" value="ROCK_Rho-bd_dom"/>
</dbReference>
<dbReference type="InterPro" id="IPR020684">
    <property type="entry name" value="ROCK1/ROCK2"/>
</dbReference>
<dbReference type="Pfam" id="PF00433">
    <property type="entry name" value="Pkinase_C"/>
    <property type="match status" value="1"/>
</dbReference>
<keyword evidence="15" id="KW-0862">Zinc</keyword>
<dbReference type="Gene3D" id="1.20.5.340">
    <property type="match status" value="1"/>
</dbReference>
<dbReference type="CDD" id="cd22250">
    <property type="entry name" value="ROCK_SBD"/>
    <property type="match status" value="1"/>
</dbReference>
<evidence type="ECO:0000256" key="28">
    <source>
        <dbReference type="PROSITE-ProRule" id="PRU01206"/>
    </source>
</evidence>
<evidence type="ECO:0000256" key="12">
    <source>
        <dbReference type="ARBA" id="ARBA00022741"/>
    </source>
</evidence>
<keyword evidence="12 25" id="KW-0547">Nucleotide-binding</keyword>
<dbReference type="FunFam" id="3.30.60.20:FF:000036">
    <property type="entry name" value="Rho-associated protein kinase 1"/>
    <property type="match status" value="1"/>
</dbReference>
<dbReference type="GO" id="GO:0008270">
    <property type="term" value="F:zinc ion binding"/>
    <property type="evidence" value="ECO:0007669"/>
    <property type="project" value="UniProtKB-KW"/>
</dbReference>
<dbReference type="GO" id="GO:0030866">
    <property type="term" value="P:cortical actin cytoskeleton organization"/>
    <property type="evidence" value="ECO:0007669"/>
    <property type="project" value="TreeGrafter"/>
</dbReference>
<dbReference type="GO" id="GO:0048511">
    <property type="term" value="P:rhythmic process"/>
    <property type="evidence" value="ECO:0007669"/>
    <property type="project" value="UniProtKB-KW"/>
</dbReference>
<dbReference type="GO" id="GO:0007266">
    <property type="term" value="P:Rho protein signal transduction"/>
    <property type="evidence" value="ECO:0007669"/>
    <property type="project" value="UniProtKB-UniRule"/>
</dbReference>
<name>A0A6P6L564_CARAU</name>
<feature type="domain" description="AGC-kinase C-terminal" evidence="35">
    <location>
        <begin position="333"/>
        <end position="403"/>
    </location>
</feature>
<feature type="domain" description="Protein kinase" evidence="33">
    <location>
        <begin position="70"/>
        <end position="332"/>
    </location>
</feature>
<dbReference type="InterPro" id="IPR001849">
    <property type="entry name" value="PH_domain"/>
</dbReference>
<comment type="catalytic activity">
    <reaction evidence="24 25">
        <text>L-seryl-[protein] + ATP = O-phospho-L-seryl-[protein] + ADP + H(+)</text>
        <dbReference type="Rhea" id="RHEA:17989"/>
        <dbReference type="Rhea" id="RHEA-COMP:9863"/>
        <dbReference type="Rhea" id="RHEA-COMP:11604"/>
        <dbReference type="ChEBI" id="CHEBI:15378"/>
        <dbReference type="ChEBI" id="CHEBI:29999"/>
        <dbReference type="ChEBI" id="CHEBI:30616"/>
        <dbReference type="ChEBI" id="CHEBI:83421"/>
        <dbReference type="ChEBI" id="CHEBI:456216"/>
        <dbReference type="EC" id="2.7.11.1"/>
    </reaction>
</comment>
<dbReference type="PIRSF" id="PIRSF037568">
    <property type="entry name" value="Rho_kinase"/>
    <property type="match status" value="1"/>
</dbReference>
<sequence length="1389" mass="161017">MENRLRQLEAMLKEPRSAINVESLLDSMNALVLDLDFPALRKNKNIETFLNRYEKVMGQIRELQMKPDDFDRVKVIGRGAFGEVQLVRHKASQKVYAMKVLSKFEMIKRSDSAFFWEERDIMAFADSPWVVQLCCAFQDDRSLYMVMEYMPGGDLVNLTSTYDVPEKWAKFYTAEVVLALDAIHSMGFIHRDVKPDNMLLDRYGHLKLADFGTCMKMDGTGMVHCDTAVGTPDYISPEVLKSQGGDGYYGRECDWWSVGVFIYEMLVGDTPFYADSLVGTYSKIMDHKNSLNFPDDVEISQEAKNIICAFLTEREVRLGRNGIEEIKRHPFFKNDQWTFSTIRETAAPVVPELSSDIDTSNFDEIEEDKGEVETFPISKAFVGNQLPFVGFTYFKEDQLLNAVNSSAMKDHPASKTEDNLALQKKLHSLEEQLNNEMQAKDELEQKYRSNSSRLEKITKELDEEINSRKGLETTLRQLEREKALLQHKNVESHRRAESEADRKRCLENEVNSLKDQLDEMKKKNQNSHISNEKNIHLQKQLDEANALLRAETDAAARLRKTQTESSKQLQQLEAHVRELQDKCCMLENSKLTLERDNISLQAALDTEKREQTQGSETISDLQARISGLEEEVKQVRQALSKAETEKRQLQEKLTDLEKENSNNQIDMTYKLKMLQQGLEQEEAAHKATKARLADKNKIRESIEGAKSEAVKELEQKLQEERSSKLRVENRVLELEKKNSMLDCDYKQSLQKLDELRRHKERLTEEVKNQSLKIEQEVQKRTLTQNDLKVQNQQLSTLRTSEKQLKQETNHLLEIKRSLEKQNMELRKERQDSDGQMKELQDQLEAEQYFSTLYKTQVRELKEECEEKNKLYKDMQQNLQELQEERDSLAAQLEITLTKADSEQLARSIAEEQYSDLEKEKIMKELEIKEMMARHRQELAEKDTTIISLEEANRTLTNDVANLANEKEELNNKLKETQDYLQNLKNEEQSITQGKLALEKQLQSERTLKTQAVNKLAEIMNRKEVRGGGSRRGNDTDVRRKEKENRKLQLELRSEKEKLNSTIIKYQREINDMQAQLADESQVRIELQMALDSKDSDIEQLRGLLNSLNIQSLDSASMSSGPDMDTDESLSETRLEGWLSLPVRNNTKRFGWERKYVVVSSKKILFYNSEQDKEHSNPYMVLDIDKLFHVRSVTQTDVYRADAKEIPRIFQILYANEGESKKEQELEPLPGDKSSYICHKGHEFIPTLYHFPTNCEACTKPLWNMFKPPPALECRRCHIKCHKDHMDKKEEVIAPCRVNYDVSTAKNLLLLASSQEDQQKWLSRLMKKIPKKPPAPEAPHRSSPRVPVKLPSSQSMRRPSRQIPSSKPSPPRLDTPKMRRGDSTNNLLNK</sequence>
<evidence type="ECO:0000256" key="2">
    <source>
        <dbReference type="ARBA" id="ARBA00004123"/>
    </source>
</evidence>
<keyword evidence="22" id="KW-0539">Nucleus</keyword>
<proteinExistence type="inferred from homology"/>
<dbReference type="SUPFAM" id="SSF50729">
    <property type="entry name" value="PH domain-like"/>
    <property type="match status" value="1"/>
</dbReference>
<evidence type="ECO:0000256" key="22">
    <source>
        <dbReference type="ARBA" id="ARBA00023242"/>
    </source>
</evidence>
<evidence type="ECO:0000259" key="34">
    <source>
        <dbReference type="PROSITE" id="PS50081"/>
    </source>
</evidence>
<dbReference type="CDD" id="cd11638">
    <property type="entry name" value="HR1_ROCK2"/>
    <property type="match status" value="1"/>
</dbReference>
<dbReference type="Gene3D" id="1.20.5.730">
    <property type="entry name" value="Single helix bin"/>
    <property type="match status" value="1"/>
</dbReference>
<dbReference type="InterPro" id="IPR057529">
    <property type="entry name" value="MRCK/ROCK_PH"/>
</dbReference>
<dbReference type="InterPro" id="IPR011993">
    <property type="entry name" value="PH-like_dom_sf"/>
</dbReference>
<dbReference type="PROSITE" id="PS50081">
    <property type="entry name" value="ZF_DAG_PE_2"/>
    <property type="match status" value="1"/>
</dbReference>
<dbReference type="FunFam" id="2.30.29.30:FF:000033">
    <property type="entry name" value="Rho-associated protein kinase 2"/>
    <property type="match status" value="1"/>
</dbReference>
<dbReference type="InterPro" id="IPR046349">
    <property type="entry name" value="C1-like_sf"/>
</dbReference>
<dbReference type="SMART" id="SM00109">
    <property type="entry name" value="C1"/>
    <property type="match status" value="1"/>
</dbReference>
<evidence type="ECO:0000256" key="3">
    <source>
        <dbReference type="ARBA" id="ARBA00004202"/>
    </source>
</evidence>
<keyword evidence="19" id="KW-0090">Biological rhythms</keyword>
<dbReference type="InterPro" id="IPR002219">
    <property type="entry name" value="PKC_DAG/PE"/>
</dbReference>
<protein>
    <recommendedName>
        <fullName evidence="25">Rho-associated protein kinase</fullName>
        <ecNumber evidence="25">2.7.11.1</ecNumber>
    </recommendedName>
</protein>
<dbReference type="FunFam" id="1.10.510.10:FF:000047">
    <property type="entry name" value="Rho-associated protein kinase 1"/>
    <property type="match status" value="1"/>
</dbReference>
<comment type="subunit">
    <text evidence="25">Homodimer.</text>
</comment>
<evidence type="ECO:0000256" key="24">
    <source>
        <dbReference type="ARBA" id="ARBA00048679"/>
    </source>
</evidence>
<dbReference type="Pfam" id="PF25346">
    <property type="entry name" value="PH_MRCK"/>
    <property type="match status" value="1"/>
</dbReference>
<evidence type="ECO:0000256" key="23">
    <source>
        <dbReference type="ARBA" id="ARBA00047899"/>
    </source>
</evidence>
<evidence type="ECO:0000256" key="30">
    <source>
        <dbReference type="SAM" id="Coils"/>
    </source>
</evidence>
<keyword evidence="10 25" id="KW-0808">Transferase</keyword>
<feature type="domain" description="RhoBD" evidence="36">
    <location>
        <begin position="956"/>
        <end position="1024"/>
    </location>
</feature>
<dbReference type="SMART" id="SM00233">
    <property type="entry name" value="PH"/>
    <property type="match status" value="1"/>
</dbReference>
<dbReference type="InterPro" id="IPR050839">
    <property type="entry name" value="Rho-assoc_Ser/Thr_Kinase"/>
</dbReference>
<evidence type="ECO:0000256" key="4">
    <source>
        <dbReference type="ARBA" id="ARBA00004245"/>
    </source>
</evidence>
<comment type="subcellular location">
    <subcellularLocation>
        <location evidence="3">Cell membrane</location>
        <topology evidence="3">Peripheral membrane protein</topology>
    </subcellularLocation>
    <subcellularLocation>
        <location evidence="4">Cytoplasm</location>
        <location evidence="4">Cytoskeleton</location>
    </subcellularLocation>
    <subcellularLocation>
        <location evidence="2">Nucleus</location>
    </subcellularLocation>
</comment>
<dbReference type="GO" id="GO:0005813">
    <property type="term" value="C:centrosome"/>
    <property type="evidence" value="ECO:0007669"/>
    <property type="project" value="TreeGrafter"/>
</dbReference>
<dbReference type="PROSITE" id="PS50003">
    <property type="entry name" value="PH_DOMAIN"/>
    <property type="match status" value="1"/>
</dbReference>
<evidence type="ECO:0000256" key="17">
    <source>
        <dbReference type="ARBA" id="ARBA00022842"/>
    </source>
</evidence>
<dbReference type="SUPFAM" id="SSF57889">
    <property type="entry name" value="Cysteine-rich domain"/>
    <property type="match status" value="1"/>
</dbReference>
<accession>A0A6P6L564</accession>
<keyword evidence="37" id="KW-1185">Reference proteome</keyword>
<keyword evidence="21 25" id="KW-0206">Cytoskeleton</keyword>
<evidence type="ECO:0000256" key="20">
    <source>
        <dbReference type="ARBA" id="ARBA00023136"/>
    </source>
</evidence>
<dbReference type="GO" id="GO:0000281">
    <property type="term" value="P:mitotic cytokinesis"/>
    <property type="evidence" value="ECO:0007669"/>
    <property type="project" value="TreeGrafter"/>
</dbReference>
<evidence type="ECO:0000256" key="14">
    <source>
        <dbReference type="ARBA" id="ARBA00022777"/>
    </source>
</evidence>
<evidence type="ECO:0000256" key="6">
    <source>
        <dbReference type="ARBA" id="ARBA00022475"/>
    </source>
</evidence>
<dbReference type="EC" id="2.7.11.1" evidence="25"/>
<dbReference type="SMART" id="SM00133">
    <property type="entry name" value="S_TK_X"/>
    <property type="match status" value="1"/>
</dbReference>
<dbReference type="PROSITE" id="PS51285">
    <property type="entry name" value="AGC_KINASE_CTER"/>
    <property type="match status" value="1"/>
</dbReference>
<dbReference type="GeneID" id="113056916"/>
<dbReference type="InterPro" id="IPR037311">
    <property type="entry name" value="ROCK2_HR1"/>
</dbReference>
<reference evidence="38" key="1">
    <citation type="submission" date="2025-08" db="UniProtKB">
        <authorList>
            <consortium name="RefSeq"/>
        </authorList>
    </citation>
    <scope>IDENTIFICATION</scope>
    <source>
        <strain evidence="38">Wakin</strain>
        <tissue evidence="38">Muscle</tissue>
    </source>
</reference>
<feature type="compositionally biased region" description="Low complexity" evidence="31">
    <location>
        <begin position="1350"/>
        <end position="1365"/>
    </location>
</feature>
<keyword evidence="17 25" id="KW-0460">Magnesium</keyword>
<keyword evidence="13" id="KW-0863">Zinc-finger</keyword>
<dbReference type="InterPro" id="IPR011009">
    <property type="entry name" value="Kinase-like_dom_sf"/>
</dbReference>
<dbReference type="Gene3D" id="1.10.510.10">
    <property type="entry name" value="Transferase(Phosphotransferase) domain 1"/>
    <property type="match status" value="1"/>
</dbReference>
<evidence type="ECO:0000259" key="35">
    <source>
        <dbReference type="PROSITE" id="PS51285"/>
    </source>
</evidence>
<keyword evidence="20" id="KW-0472">Membrane</keyword>
<dbReference type="FunFam" id="3.30.200.20:FF:000072">
    <property type="entry name" value="Rho-associated protein kinase 2"/>
    <property type="match status" value="1"/>
</dbReference>
<evidence type="ECO:0000256" key="31">
    <source>
        <dbReference type="SAM" id="MobiDB-lite"/>
    </source>
</evidence>
<keyword evidence="14 25" id="KW-0418">Kinase</keyword>
<dbReference type="GO" id="GO:0031267">
    <property type="term" value="F:small GTPase binding"/>
    <property type="evidence" value="ECO:0007669"/>
    <property type="project" value="InterPro"/>
</dbReference>
<evidence type="ECO:0000259" key="33">
    <source>
        <dbReference type="PROSITE" id="PS50011"/>
    </source>
</evidence>
<dbReference type="PANTHER" id="PTHR22988:SF28">
    <property type="entry name" value="RHO-ASSOCIATED PROTEIN KINASE 2"/>
    <property type="match status" value="1"/>
</dbReference>
<dbReference type="GO" id="GO:0005634">
    <property type="term" value="C:nucleus"/>
    <property type="evidence" value="ECO:0007669"/>
    <property type="project" value="UniProtKB-SubCell"/>
</dbReference>
<evidence type="ECO:0000256" key="26">
    <source>
        <dbReference type="PIRSR" id="PIRSR037568-1"/>
    </source>
</evidence>
<dbReference type="InterPro" id="IPR017441">
    <property type="entry name" value="Protein_kinase_ATP_BS"/>
</dbReference>
<dbReference type="InterPro" id="IPR017892">
    <property type="entry name" value="Pkinase_C"/>
</dbReference>
<feature type="active site" description="Proton acceptor" evidence="26">
    <location>
        <position position="192"/>
    </location>
</feature>
<dbReference type="GO" id="GO:0005524">
    <property type="term" value="F:ATP binding"/>
    <property type="evidence" value="ECO:0007669"/>
    <property type="project" value="UniProtKB-UniRule"/>
</dbReference>
<dbReference type="Gene3D" id="3.30.200.20">
    <property type="entry name" value="Phosphorylase Kinase, domain 1"/>
    <property type="match status" value="1"/>
</dbReference>
<feature type="region of interest" description="Disordered" evidence="31">
    <location>
        <begin position="1022"/>
        <end position="1048"/>
    </location>
</feature>
<keyword evidence="11 25" id="KW-0479">Metal-binding</keyword>
<evidence type="ECO:0000256" key="10">
    <source>
        <dbReference type="ARBA" id="ARBA00022679"/>
    </source>
</evidence>
<comment type="similarity">
    <text evidence="5 25">Belongs to the protein kinase superfamily. AGC Ser/Thr protein kinase family.</text>
</comment>
<dbReference type="Gene3D" id="3.30.60.20">
    <property type="match status" value="1"/>
</dbReference>
<dbReference type="SUPFAM" id="SSF56112">
    <property type="entry name" value="Protein kinase-like (PK-like)"/>
    <property type="match status" value="1"/>
</dbReference>
<gene>
    <name evidence="38" type="primary">LOC113056916</name>
</gene>
<dbReference type="PROSITE" id="PS51859">
    <property type="entry name" value="RHO_BD"/>
    <property type="match status" value="1"/>
</dbReference>
<dbReference type="RefSeq" id="XP_026079630.1">
    <property type="nucleotide sequence ID" value="XM_026223845.1"/>
</dbReference>
<keyword evidence="9" id="KW-0597">Phosphoprotein</keyword>
<dbReference type="PROSITE" id="PS50011">
    <property type="entry name" value="PROTEIN_KINASE_DOM"/>
    <property type="match status" value="1"/>
</dbReference>
<feature type="coiled-coil region" evidence="30">
    <location>
        <begin position="419"/>
        <end position="582"/>
    </location>
</feature>
<evidence type="ECO:0000256" key="1">
    <source>
        <dbReference type="ARBA" id="ARBA00001946"/>
    </source>
</evidence>
<dbReference type="FunFam" id="3.30.200.20:FF:001759">
    <property type="entry name" value="Rho-associated, coiled-coil-containing protein kinase 2b"/>
    <property type="match status" value="1"/>
</dbReference>
<dbReference type="GO" id="GO:0006939">
    <property type="term" value="P:smooth muscle contraction"/>
    <property type="evidence" value="ECO:0007669"/>
    <property type="project" value="InterPro"/>
</dbReference>
<dbReference type="GO" id="GO:0032956">
    <property type="term" value="P:regulation of actin cytoskeleton organization"/>
    <property type="evidence" value="ECO:0007669"/>
    <property type="project" value="InterPro"/>
</dbReference>
<keyword evidence="8 25" id="KW-0723">Serine/threonine-protein kinase</keyword>
<dbReference type="SMART" id="SM00220">
    <property type="entry name" value="S_TKc"/>
    <property type="match status" value="1"/>
</dbReference>
<dbReference type="GO" id="GO:0048598">
    <property type="term" value="P:embryonic morphogenesis"/>
    <property type="evidence" value="ECO:0007669"/>
    <property type="project" value="TreeGrafter"/>
</dbReference>
<evidence type="ECO:0000259" key="36">
    <source>
        <dbReference type="PROSITE" id="PS51859"/>
    </source>
</evidence>
<dbReference type="GO" id="GO:0010825">
    <property type="term" value="P:positive regulation of centrosome duplication"/>
    <property type="evidence" value="ECO:0007669"/>
    <property type="project" value="InterPro"/>
</dbReference>
<evidence type="ECO:0000256" key="21">
    <source>
        <dbReference type="ARBA" id="ARBA00023212"/>
    </source>
</evidence>
<dbReference type="FunFam" id="1.20.5.730:FF:000001">
    <property type="entry name" value="rho-associated protein kinase 2"/>
    <property type="match status" value="1"/>
</dbReference>
<dbReference type="GO" id="GO:0072518">
    <property type="term" value="F:Rho-dependent protein serine/threonine kinase activity"/>
    <property type="evidence" value="ECO:0007669"/>
    <property type="project" value="TreeGrafter"/>
</dbReference>
<dbReference type="FunFam" id="1.20.5.340:FF:000016">
    <property type="entry name" value="Rho-associated protein kinase 2"/>
    <property type="match status" value="1"/>
</dbReference>
<comment type="function">
    <text evidence="25">Protein kinase which is a key regulator of actin cytoskeleton and cell polarity.</text>
</comment>
<dbReference type="GO" id="GO:0005737">
    <property type="term" value="C:cytoplasm"/>
    <property type="evidence" value="ECO:0007669"/>
    <property type="project" value="TreeGrafter"/>
</dbReference>
<dbReference type="SUPFAM" id="SSF103652">
    <property type="entry name" value="G protein-binding domain"/>
    <property type="match status" value="1"/>
</dbReference>
<comment type="cofactor">
    <cofactor evidence="1 25">
        <name>Mg(2+)</name>
        <dbReference type="ChEBI" id="CHEBI:18420"/>
    </cofactor>
</comment>
<evidence type="ECO:0000256" key="16">
    <source>
        <dbReference type="ARBA" id="ARBA00022840"/>
    </source>
</evidence>
<dbReference type="PROSITE" id="PS00108">
    <property type="entry name" value="PROTEIN_KINASE_ST"/>
    <property type="match status" value="1"/>
</dbReference>
<evidence type="ECO:0000256" key="29">
    <source>
        <dbReference type="PROSITE-ProRule" id="PRU10141"/>
    </source>
</evidence>
<evidence type="ECO:0000256" key="18">
    <source>
        <dbReference type="ARBA" id="ARBA00023054"/>
    </source>
</evidence>
<dbReference type="CDD" id="cd20875">
    <property type="entry name" value="C1_ROCK2"/>
    <property type="match status" value="1"/>
</dbReference>
<dbReference type="GO" id="GO:0005886">
    <property type="term" value="C:plasma membrane"/>
    <property type="evidence" value="ECO:0007669"/>
    <property type="project" value="UniProtKB-SubCell"/>
</dbReference>